<evidence type="ECO:0000313" key="1">
    <source>
        <dbReference type="EMBL" id="QQP34657.1"/>
    </source>
</evidence>
<sequence length="55" mass="5853">MPLQNGLYGDAASNGPSCGPGCVKGSGRPQGLRQVPHRYCVTCKSSCLPPKWVRH</sequence>
<name>A0A7T8GN59_CALRO</name>
<dbReference type="Proteomes" id="UP000595437">
    <property type="component" value="Chromosome 17"/>
</dbReference>
<organism evidence="1 2">
    <name type="scientific">Caligus rogercresseyi</name>
    <name type="common">Sea louse</name>
    <dbReference type="NCBI Taxonomy" id="217165"/>
    <lineage>
        <taxon>Eukaryota</taxon>
        <taxon>Metazoa</taxon>
        <taxon>Ecdysozoa</taxon>
        <taxon>Arthropoda</taxon>
        <taxon>Crustacea</taxon>
        <taxon>Multicrustacea</taxon>
        <taxon>Hexanauplia</taxon>
        <taxon>Copepoda</taxon>
        <taxon>Siphonostomatoida</taxon>
        <taxon>Caligidae</taxon>
        <taxon>Caligus</taxon>
    </lineage>
</organism>
<gene>
    <name evidence="1" type="ORF">FKW44_022617</name>
</gene>
<dbReference type="AlphaFoldDB" id="A0A7T8GN59"/>
<evidence type="ECO:0000313" key="2">
    <source>
        <dbReference type="Proteomes" id="UP000595437"/>
    </source>
</evidence>
<accession>A0A7T8GN59</accession>
<reference evidence="2" key="1">
    <citation type="submission" date="2021-01" db="EMBL/GenBank/DDBJ databases">
        <title>Caligus Genome Assembly.</title>
        <authorList>
            <person name="Gallardo-Escarate C."/>
        </authorList>
    </citation>
    <scope>NUCLEOTIDE SEQUENCE [LARGE SCALE GENOMIC DNA]</scope>
</reference>
<proteinExistence type="predicted"/>
<keyword evidence="2" id="KW-1185">Reference proteome</keyword>
<protein>
    <submittedName>
        <fullName evidence="1">Uncharacterized protein</fullName>
    </submittedName>
</protein>
<dbReference type="EMBL" id="CP045906">
    <property type="protein sequence ID" value="QQP34657.1"/>
    <property type="molecule type" value="Genomic_DNA"/>
</dbReference>